<sequence length="252" mass="27499">MTTAIYRLGIDVGGTNTDGVLLDESLKVISKVKVATTHDISTGIDNAIDELLHQANLTGESVKHAMLGTTQCTNAIVEKRGLDNVGMLRLALPSGSAVPPLCGWSTSWQNSLGEHFYQAHGGYEYDGQKIADVDEQEIRQLCQKMKGKVDSIAICGVFSPVNGDQELLVEQWVREELPEVNISLSHKVGSLGILERENATILNAALQGTAKRFVEGFCHALEKHRIAVTPYFGQNDGTLMSQDFALKYLFLP</sequence>
<name>A0A090S1V1_9VIBR</name>
<accession>A0A090S1V1</accession>
<dbReference type="SUPFAM" id="SSF53067">
    <property type="entry name" value="Actin-like ATPase domain"/>
    <property type="match status" value="1"/>
</dbReference>
<dbReference type="PANTHER" id="PTHR11365:SF10">
    <property type="entry name" value="HYDANTOINASE_OXOPROLINASE"/>
    <property type="match status" value="1"/>
</dbReference>
<reference evidence="2 3" key="1">
    <citation type="submission" date="2014-09" db="EMBL/GenBank/DDBJ databases">
        <title>Vibrio maritimus JCM 19235. (C45) whole genome shotgun sequence.</title>
        <authorList>
            <person name="Sawabe T."/>
            <person name="Meirelles P."/>
            <person name="Nakanishi M."/>
            <person name="Sayaka M."/>
            <person name="Hattori M."/>
            <person name="Ohkuma M."/>
        </authorList>
    </citation>
    <scope>NUCLEOTIDE SEQUENCE [LARGE SCALE GENOMIC DNA]</scope>
    <source>
        <strain evidence="3">JCM19235</strain>
    </source>
</reference>
<evidence type="ECO:0000313" key="2">
    <source>
        <dbReference type="EMBL" id="GAL20464.1"/>
    </source>
</evidence>
<dbReference type="InterPro" id="IPR043129">
    <property type="entry name" value="ATPase_NBD"/>
</dbReference>
<dbReference type="EMBL" id="BBMR01000006">
    <property type="protein sequence ID" value="GAL20464.1"/>
    <property type="molecule type" value="Genomic_DNA"/>
</dbReference>
<dbReference type="EC" id="3.5.2.14" evidence="2"/>
<dbReference type="STRING" id="990268.JCM19235_3466"/>
<dbReference type="PANTHER" id="PTHR11365">
    <property type="entry name" value="5-OXOPROLINASE RELATED"/>
    <property type="match status" value="1"/>
</dbReference>
<dbReference type="Proteomes" id="UP000029228">
    <property type="component" value="Unassembled WGS sequence"/>
</dbReference>
<organism evidence="2 3">
    <name type="scientific">Vibrio maritimus</name>
    <dbReference type="NCBI Taxonomy" id="990268"/>
    <lineage>
        <taxon>Bacteria</taxon>
        <taxon>Pseudomonadati</taxon>
        <taxon>Pseudomonadota</taxon>
        <taxon>Gammaproteobacteria</taxon>
        <taxon>Vibrionales</taxon>
        <taxon>Vibrionaceae</taxon>
        <taxon>Vibrio</taxon>
    </lineage>
</organism>
<dbReference type="AlphaFoldDB" id="A0A090S1V1"/>
<comment type="caution">
    <text evidence="2">The sequence shown here is derived from an EMBL/GenBank/DDBJ whole genome shotgun (WGS) entry which is preliminary data.</text>
</comment>
<dbReference type="GO" id="GO:0047423">
    <property type="term" value="F:N-methylhydantoinase (ATP-hydrolyzing) activity"/>
    <property type="evidence" value="ECO:0007669"/>
    <property type="project" value="UniProtKB-EC"/>
</dbReference>
<reference evidence="2 3" key="2">
    <citation type="submission" date="2014-09" db="EMBL/GenBank/DDBJ databases">
        <authorList>
            <consortium name="NBRP consortium"/>
            <person name="Sawabe T."/>
            <person name="Meirelles P."/>
            <person name="Nakanishi M."/>
            <person name="Sayaka M."/>
            <person name="Hattori M."/>
            <person name="Ohkuma M."/>
        </authorList>
    </citation>
    <scope>NUCLEOTIDE SEQUENCE [LARGE SCALE GENOMIC DNA]</scope>
    <source>
        <strain evidence="3">JCM19235</strain>
    </source>
</reference>
<dbReference type="InterPro" id="IPR008040">
    <property type="entry name" value="Hydant_A_N"/>
</dbReference>
<gene>
    <name evidence="2" type="ORF">JCM19235_3466</name>
</gene>
<feature type="domain" description="Hydantoinase/oxoprolinase N-terminal" evidence="1">
    <location>
        <begin position="7"/>
        <end position="176"/>
    </location>
</feature>
<protein>
    <submittedName>
        <fullName evidence="2">N-methylhydantoinase</fullName>
        <ecNumber evidence="2">3.5.2.14</ecNumber>
    </submittedName>
</protein>
<keyword evidence="3" id="KW-1185">Reference proteome</keyword>
<dbReference type="Pfam" id="PF05378">
    <property type="entry name" value="Hydant_A_N"/>
    <property type="match status" value="1"/>
</dbReference>
<dbReference type="Gene3D" id="3.30.420.40">
    <property type="match status" value="1"/>
</dbReference>
<proteinExistence type="predicted"/>
<dbReference type="InterPro" id="IPR045079">
    <property type="entry name" value="Oxoprolinase-like"/>
</dbReference>
<keyword evidence="2" id="KW-0378">Hydrolase</keyword>
<evidence type="ECO:0000259" key="1">
    <source>
        <dbReference type="Pfam" id="PF05378"/>
    </source>
</evidence>
<evidence type="ECO:0000313" key="3">
    <source>
        <dbReference type="Proteomes" id="UP000029228"/>
    </source>
</evidence>